<keyword evidence="4 6" id="KW-0464">Manganese</keyword>
<dbReference type="Gene3D" id="3.20.20.140">
    <property type="entry name" value="Metal-dependent hydrolases"/>
    <property type="match status" value="1"/>
</dbReference>
<evidence type="ECO:0000313" key="9">
    <source>
        <dbReference type="EMBL" id="SFQ21986.1"/>
    </source>
</evidence>
<accession>A0A1I5WRE2</accession>
<organism evidence="9 10">
    <name type="scientific">Salibacterium halotolerans</name>
    <dbReference type="NCBI Taxonomy" id="1884432"/>
    <lineage>
        <taxon>Bacteria</taxon>
        <taxon>Bacillati</taxon>
        <taxon>Bacillota</taxon>
        <taxon>Bacilli</taxon>
        <taxon>Bacillales</taxon>
        <taxon>Bacillaceae</taxon>
    </lineage>
</organism>
<dbReference type="GO" id="GO:0000034">
    <property type="term" value="F:adenine deaminase activity"/>
    <property type="evidence" value="ECO:0007669"/>
    <property type="project" value="UniProtKB-UniRule"/>
</dbReference>
<evidence type="ECO:0000256" key="3">
    <source>
        <dbReference type="ARBA" id="ARBA00022801"/>
    </source>
</evidence>
<comment type="cofactor">
    <cofactor evidence="6">
        <name>Mn(2+)</name>
        <dbReference type="ChEBI" id="CHEBI:29035"/>
    </cofactor>
</comment>
<dbReference type="Pfam" id="PF13382">
    <property type="entry name" value="Adenine_deam_C"/>
    <property type="match status" value="1"/>
</dbReference>
<dbReference type="InterPro" id="IPR011059">
    <property type="entry name" value="Metal-dep_hydrolase_composite"/>
</dbReference>
<feature type="domain" description="Amidohydrolase-related" evidence="7">
    <location>
        <begin position="85"/>
        <end position="373"/>
    </location>
</feature>
<dbReference type="EMBL" id="FOXD01000022">
    <property type="protein sequence ID" value="SFQ21986.1"/>
    <property type="molecule type" value="Genomic_DNA"/>
</dbReference>
<dbReference type="Proteomes" id="UP000198892">
    <property type="component" value="Unassembled WGS sequence"/>
</dbReference>
<dbReference type="AlphaFoldDB" id="A0A1I5WRE2"/>
<dbReference type="InterPro" id="IPR006680">
    <property type="entry name" value="Amidohydro-rel"/>
</dbReference>
<evidence type="ECO:0000256" key="2">
    <source>
        <dbReference type="ARBA" id="ARBA00012782"/>
    </source>
</evidence>
<feature type="domain" description="Adenine deaminase C-terminal" evidence="8">
    <location>
        <begin position="437"/>
        <end position="598"/>
    </location>
</feature>
<evidence type="ECO:0000256" key="1">
    <source>
        <dbReference type="ARBA" id="ARBA00006773"/>
    </source>
</evidence>
<evidence type="ECO:0000256" key="4">
    <source>
        <dbReference type="ARBA" id="ARBA00023211"/>
    </source>
</evidence>
<sequence length="613" mass="65954">MMDTMTFANSRKTLAEDMEQLVKTARGDESATLVVENARLVNVMSGEIQPGMSIAVQGERIAYVGYNASHTIGPATRVINAGGRYVTPGLIDGHCHIESSQITPRQFARAVLPKGTTGGFFDAHEIANVLGMKGLRLMLDELRETPMAGYMQAASCVPSTSSAFETSGAELGSDDVAEAFTWGPDMVALGEVMNFPGVVFGDEKMLGEIKETLKAGRVADGHYTWPSGDWRMSAYAASGVSGDHEVTSAEEVIDRVRLGMYAKLRRGSAWHDVVPTITAYTEQGINTRRLMLVTDDRSPESLVDEGHMDFVVRHAIEQGVPPVTAFQMATLNTAERFGLSQDIGSVTPGRYADILILDGPLRDVKVQTTIAAGVEAAEDGAMLIDWESSGIPDEAMQSVHLRSDVKAKDFHVEGPAGKPDGTYTARAIQVRENHVDTKEEHIDVPVRDGRLRLPENKDVCWMSVIERHGLKGTQASAFLTNVGFTKPAALASTTAHDSHNLLVIGNDETLMAEAANKVIDMQGGVVVVTENDTTALPLPVAGLMSPEPFEQVAEQSRAVSSALAAAGCTMNYAFMTLSLLALVVIPELRLSDIGLVQHTDEGFHHVPLLVDEG</sequence>
<dbReference type="Gene3D" id="2.30.40.10">
    <property type="entry name" value="Urease, subunit C, domain 1"/>
    <property type="match status" value="1"/>
</dbReference>
<dbReference type="RefSeq" id="WP_425288596.1">
    <property type="nucleotide sequence ID" value="NZ_FOXD01000022.1"/>
</dbReference>
<reference evidence="10" key="1">
    <citation type="submission" date="2016-10" db="EMBL/GenBank/DDBJ databases">
        <authorList>
            <person name="Varghese N."/>
            <person name="Submissions S."/>
        </authorList>
    </citation>
    <scope>NUCLEOTIDE SEQUENCE [LARGE SCALE GENOMIC DNA]</scope>
    <source>
        <strain evidence="10">S7</strain>
    </source>
</reference>
<dbReference type="Pfam" id="PF01979">
    <property type="entry name" value="Amidohydro_1"/>
    <property type="match status" value="1"/>
</dbReference>
<evidence type="ECO:0000259" key="8">
    <source>
        <dbReference type="Pfam" id="PF13382"/>
    </source>
</evidence>
<dbReference type="SUPFAM" id="SSF51556">
    <property type="entry name" value="Metallo-dependent hydrolases"/>
    <property type="match status" value="1"/>
</dbReference>
<dbReference type="PANTHER" id="PTHR11113">
    <property type="entry name" value="N-ACETYLGLUCOSAMINE-6-PHOSPHATE DEACETYLASE"/>
    <property type="match status" value="1"/>
</dbReference>
<comment type="catalytic activity">
    <reaction evidence="5 6">
        <text>adenine + H2O + H(+) = hypoxanthine + NH4(+)</text>
        <dbReference type="Rhea" id="RHEA:23688"/>
        <dbReference type="ChEBI" id="CHEBI:15377"/>
        <dbReference type="ChEBI" id="CHEBI:15378"/>
        <dbReference type="ChEBI" id="CHEBI:16708"/>
        <dbReference type="ChEBI" id="CHEBI:17368"/>
        <dbReference type="ChEBI" id="CHEBI:28938"/>
        <dbReference type="EC" id="3.5.4.2"/>
    </reaction>
</comment>
<dbReference type="EC" id="3.5.4.2" evidence="2 6"/>
<gene>
    <name evidence="6" type="primary">ade</name>
    <name evidence="9" type="ORF">SAMN05518683_1221</name>
</gene>
<keyword evidence="3 6" id="KW-0378">Hydrolase</keyword>
<protein>
    <recommendedName>
        <fullName evidence="2 6">Adenine deaminase</fullName>
        <shortName evidence="6">Adenase</shortName>
        <shortName evidence="6">Adenine aminase</shortName>
        <ecNumber evidence="2 6">3.5.4.2</ecNumber>
    </recommendedName>
</protein>
<name>A0A1I5WRE2_9BACI</name>
<dbReference type="HAMAP" id="MF_01518">
    <property type="entry name" value="Adenine_deamin"/>
    <property type="match status" value="1"/>
</dbReference>
<dbReference type="GO" id="GO:0006146">
    <property type="term" value="P:adenine catabolic process"/>
    <property type="evidence" value="ECO:0007669"/>
    <property type="project" value="InterPro"/>
</dbReference>
<dbReference type="PANTHER" id="PTHR11113:SF2">
    <property type="entry name" value="ADENINE DEAMINASE"/>
    <property type="match status" value="1"/>
</dbReference>
<dbReference type="InterPro" id="IPR006679">
    <property type="entry name" value="Adenine_deam"/>
</dbReference>
<dbReference type="SUPFAM" id="SSF51338">
    <property type="entry name" value="Composite domain of metallo-dependent hydrolases"/>
    <property type="match status" value="1"/>
</dbReference>
<proteinExistence type="inferred from homology"/>
<dbReference type="InterPro" id="IPR026912">
    <property type="entry name" value="Adenine_deam_C"/>
</dbReference>
<evidence type="ECO:0000259" key="7">
    <source>
        <dbReference type="Pfam" id="PF01979"/>
    </source>
</evidence>
<evidence type="ECO:0000313" key="10">
    <source>
        <dbReference type="Proteomes" id="UP000198892"/>
    </source>
</evidence>
<dbReference type="STRING" id="1884432.SAMN05518683_1221"/>
<comment type="similarity">
    <text evidence="1 6">Belongs to the metallo-dependent hydrolases superfamily. Adenine deaminase family.</text>
</comment>
<evidence type="ECO:0000256" key="6">
    <source>
        <dbReference type="HAMAP-Rule" id="MF_01518"/>
    </source>
</evidence>
<dbReference type="InterPro" id="IPR032466">
    <property type="entry name" value="Metal_Hydrolase"/>
</dbReference>
<evidence type="ECO:0000256" key="5">
    <source>
        <dbReference type="ARBA" id="ARBA00047720"/>
    </source>
</evidence>
<keyword evidence="10" id="KW-1185">Reference proteome</keyword>